<dbReference type="Proteomes" id="UP000233778">
    <property type="component" value="Chromosome"/>
</dbReference>
<evidence type="ECO:0000313" key="11">
    <source>
        <dbReference type="Proteomes" id="UP000233778"/>
    </source>
</evidence>
<organism evidence="9 10">
    <name type="scientific">Serratia sp. (strain ATCC 39006)</name>
    <name type="common">Prodigiosinella confusarubida</name>
    <dbReference type="NCBI Taxonomy" id="104623"/>
    <lineage>
        <taxon>Bacteria</taxon>
        <taxon>Pseudomonadati</taxon>
        <taxon>Pseudomonadota</taxon>
        <taxon>Gammaproteobacteria</taxon>
        <taxon>Enterobacterales</taxon>
        <taxon>Pectobacteriaceae</taxon>
        <taxon>Prodigiosinella</taxon>
    </lineage>
</organism>
<keyword evidence="5 7" id="KW-1133">Transmembrane helix</keyword>
<evidence type="ECO:0000313" key="8">
    <source>
        <dbReference type="EMBL" id="AUH00041.1"/>
    </source>
</evidence>
<feature type="transmembrane region" description="Helical" evidence="7">
    <location>
        <begin position="113"/>
        <end position="133"/>
    </location>
</feature>
<accession>A0A2I5TIH1</accession>
<evidence type="ECO:0000313" key="10">
    <source>
        <dbReference type="Proteomes" id="UP000017700"/>
    </source>
</evidence>
<dbReference type="STRING" id="104623.Ser39006_03536"/>
<keyword evidence="4 7" id="KW-0812">Transmembrane</keyword>
<evidence type="ECO:0000256" key="7">
    <source>
        <dbReference type="SAM" id="Phobius"/>
    </source>
</evidence>
<sequence length="140" mass="15233">MIDRINSLLNRPDCGKLILRLSFSILMLFHGTHKLLEGISGIQGMLTAHGLPAFIGYGVYLGEVVAPLFMILGILTRLSALGFCFTMVVALLLAEPESLFMLAKTGAWGAENVAVYFFPGIVIALLGSGKYSVMSNPRWR</sequence>
<reference evidence="9" key="4">
    <citation type="submission" date="2017-11" db="EMBL/GenBank/DDBJ databases">
        <title>Complete genome sequence of Serratia sp. ATCC 39006.</title>
        <authorList>
            <person name="Hampton H.G."/>
            <person name="Jackson S.A."/>
            <person name="Jauregui R."/>
            <person name="Poulter G.T.M."/>
            <person name="Salmond G.P.C."/>
            <person name="Fineran P.C."/>
        </authorList>
    </citation>
    <scope>NUCLEOTIDE SEQUENCE</scope>
    <source>
        <strain evidence="9">ATCC 39006</strain>
    </source>
</reference>
<keyword evidence="10" id="KW-1185">Reference proteome</keyword>
<evidence type="ECO:0000256" key="5">
    <source>
        <dbReference type="ARBA" id="ARBA00022989"/>
    </source>
</evidence>
<evidence type="ECO:0000256" key="3">
    <source>
        <dbReference type="ARBA" id="ARBA00022475"/>
    </source>
</evidence>
<reference evidence="9" key="2">
    <citation type="submission" date="2013-09" db="EMBL/GenBank/DDBJ databases">
        <authorList>
            <person name="Wang G."/>
            <person name="Yang Y."/>
            <person name="Su Y."/>
        </authorList>
    </citation>
    <scope>NUCLEOTIDE SEQUENCE</scope>
    <source>
        <strain evidence="9">ATCC 39006</strain>
    </source>
</reference>
<dbReference type="Pfam" id="PF07681">
    <property type="entry name" value="DoxX"/>
    <property type="match status" value="1"/>
</dbReference>
<dbReference type="AlphaFoldDB" id="A0A2I5TIH1"/>
<dbReference type="OrthoDB" id="280866at2"/>
<dbReference type="GO" id="GO:0005886">
    <property type="term" value="C:plasma membrane"/>
    <property type="evidence" value="ECO:0007669"/>
    <property type="project" value="UniProtKB-SubCell"/>
</dbReference>
<dbReference type="Proteomes" id="UP000017700">
    <property type="component" value="Chromosome"/>
</dbReference>
<feature type="transmembrane region" description="Helical" evidence="7">
    <location>
        <begin position="17"/>
        <end position="36"/>
    </location>
</feature>
<name>A0A2I5TIH1_SERS3</name>
<gene>
    <name evidence="8" type="ORF">CWC46_09640</name>
    <name evidence="9" type="ORF">Ser39006_009645</name>
</gene>
<comment type="similarity">
    <text evidence="2">Belongs to the DoxX family.</text>
</comment>
<dbReference type="RefSeq" id="WP_021016798.1">
    <property type="nucleotide sequence ID" value="NZ_CP025084.1"/>
</dbReference>
<dbReference type="KEGG" id="serq:CWC46_09640"/>
<evidence type="ECO:0000313" key="9">
    <source>
        <dbReference type="EMBL" id="AUH04360.1"/>
    </source>
</evidence>
<feature type="transmembrane region" description="Helical" evidence="7">
    <location>
        <begin position="68"/>
        <end position="93"/>
    </location>
</feature>
<comment type="subcellular location">
    <subcellularLocation>
        <location evidence="1">Cell membrane</location>
        <topology evidence="1">Multi-pass membrane protein</topology>
    </subcellularLocation>
</comment>
<protein>
    <submittedName>
        <fullName evidence="9">DoxX family protein</fullName>
    </submittedName>
</protein>
<proteinExistence type="inferred from homology"/>
<evidence type="ECO:0000256" key="4">
    <source>
        <dbReference type="ARBA" id="ARBA00022692"/>
    </source>
</evidence>
<dbReference type="EMBL" id="CP025085">
    <property type="protein sequence ID" value="AUH00041.1"/>
    <property type="molecule type" value="Genomic_DNA"/>
</dbReference>
<evidence type="ECO:0000256" key="1">
    <source>
        <dbReference type="ARBA" id="ARBA00004651"/>
    </source>
</evidence>
<evidence type="ECO:0000256" key="2">
    <source>
        <dbReference type="ARBA" id="ARBA00006679"/>
    </source>
</evidence>
<dbReference type="InterPro" id="IPR051907">
    <property type="entry name" value="DoxX-like_oxidoreductase"/>
</dbReference>
<dbReference type="PANTHER" id="PTHR33452:SF1">
    <property type="entry name" value="INNER MEMBRANE PROTEIN YPHA-RELATED"/>
    <property type="match status" value="1"/>
</dbReference>
<keyword evidence="6 7" id="KW-0472">Membrane</keyword>
<keyword evidence="3" id="KW-1003">Cell membrane</keyword>
<dbReference type="EMBL" id="CP025084">
    <property type="protein sequence ID" value="AUH04360.1"/>
    <property type="molecule type" value="Genomic_DNA"/>
</dbReference>
<dbReference type="KEGG" id="sera:Ser39006_009645"/>
<dbReference type="InterPro" id="IPR032808">
    <property type="entry name" value="DoxX"/>
</dbReference>
<reference evidence="9 10" key="1">
    <citation type="journal article" date="2013" name="Genome Announc.">
        <title>Draft genome sequence of Serratia sp. strain ATCC 39006, a model bacterium for analysis of the biosynthesis and regulation of prodigiosin, a carbapenem, and gas vesicles.</title>
        <authorList>
            <person name="Fineran P.C."/>
            <person name="Iglesias Cans M.C."/>
            <person name="Ramsay J.P."/>
            <person name="Wilf N.M."/>
            <person name="Cossyleon D."/>
            <person name="McNeil M.B."/>
            <person name="Williamson N.R."/>
            <person name="Monson R.E."/>
            <person name="Becher S.A."/>
            <person name="Stanton J.A."/>
            <person name="Brugger K."/>
            <person name="Brown S.D."/>
            <person name="Salmond G.P."/>
        </authorList>
    </citation>
    <scope>NUCLEOTIDE SEQUENCE [LARGE SCALE GENOMIC DNA]</scope>
    <source>
        <strain evidence="9">ATCC 39006</strain>
        <strain evidence="10">ATCC 39006 / SC 11482</strain>
    </source>
</reference>
<dbReference type="PANTHER" id="PTHR33452">
    <property type="entry name" value="OXIDOREDUCTASE CATD-RELATED"/>
    <property type="match status" value="1"/>
</dbReference>
<evidence type="ECO:0000256" key="6">
    <source>
        <dbReference type="ARBA" id="ARBA00023136"/>
    </source>
</evidence>
<reference evidence="8 11" key="3">
    <citation type="submission" date="2017-11" db="EMBL/GenBank/DDBJ databases">
        <title>Complete genome sequence of Serratia sp. ATCC 39006 LacA.</title>
        <authorList>
            <person name="Hampton H.G."/>
            <person name="Jackson S.A."/>
            <person name="Jauregui R."/>
            <person name="Poulter G.T.M."/>
            <person name="Salmond G.P.C."/>
            <person name="Fineran P.C."/>
        </authorList>
    </citation>
    <scope>NUCLEOTIDE SEQUENCE [LARGE SCALE GENOMIC DNA]</scope>
    <source>
        <strain evidence="8 11">ATCC 39006</strain>
    </source>
</reference>